<dbReference type="Pfam" id="PF13559">
    <property type="entry name" value="DUF4129"/>
    <property type="match status" value="1"/>
</dbReference>
<protein>
    <submittedName>
        <fullName evidence="3">DUF4129 domain-containing protein</fullName>
    </submittedName>
</protein>
<feature type="region of interest" description="Disordered" evidence="1">
    <location>
        <begin position="1"/>
        <end position="33"/>
    </location>
</feature>
<name>A0A9X2Y370_9MYCO</name>
<dbReference type="AlphaFoldDB" id="A0A9X2Y370"/>
<evidence type="ECO:0000259" key="2">
    <source>
        <dbReference type="Pfam" id="PF13559"/>
    </source>
</evidence>
<dbReference type="Proteomes" id="UP001140272">
    <property type="component" value="Unassembled WGS sequence"/>
</dbReference>
<reference evidence="3" key="2">
    <citation type="journal article" date="2022" name="BMC Genomics">
        <title>Comparative genome analysis of mycobacteria focusing on tRNA and non-coding RNA.</title>
        <authorList>
            <person name="Behra P.R.K."/>
            <person name="Pettersson B.M.F."/>
            <person name="Ramesh M."/>
            <person name="Das S."/>
            <person name="Dasgupta S."/>
            <person name="Kirsebom L.A."/>
        </authorList>
    </citation>
    <scope>NUCLEOTIDE SEQUENCE</scope>
    <source>
        <strain evidence="3">DSM 45406</strain>
    </source>
</reference>
<feature type="non-terminal residue" evidence="3">
    <location>
        <position position="1"/>
    </location>
</feature>
<dbReference type="EMBL" id="JACKRN010000806">
    <property type="protein sequence ID" value="MCV7073096.1"/>
    <property type="molecule type" value="Genomic_DNA"/>
</dbReference>
<evidence type="ECO:0000313" key="3">
    <source>
        <dbReference type="EMBL" id="MCV7073096.1"/>
    </source>
</evidence>
<accession>A0A9X2Y370</accession>
<dbReference type="InterPro" id="IPR025403">
    <property type="entry name" value="TgpA-like_C"/>
</dbReference>
<feature type="domain" description="Protein-glutamine gamma-glutamyltransferase-like C-terminal" evidence="2">
    <location>
        <begin position="5"/>
        <end position="60"/>
    </location>
</feature>
<sequence length="87" mass="9368">ENGTLPAAPGRTATELAERRRPRPPRPRRRFASAADVFNDVTYGELAGHPEQYRMIVALDDELVARPPASSDGSTGAAPQQDWAALG</sequence>
<organism evidence="3 4">
    <name type="scientific">Mycolicibacterium rufum</name>
    <dbReference type="NCBI Taxonomy" id="318424"/>
    <lineage>
        <taxon>Bacteria</taxon>
        <taxon>Bacillati</taxon>
        <taxon>Actinomycetota</taxon>
        <taxon>Actinomycetes</taxon>
        <taxon>Mycobacteriales</taxon>
        <taxon>Mycobacteriaceae</taxon>
        <taxon>Mycolicibacterium</taxon>
    </lineage>
</organism>
<feature type="region of interest" description="Disordered" evidence="1">
    <location>
        <begin position="66"/>
        <end position="87"/>
    </location>
</feature>
<feature type="compositionally biased region" description="Basic residues" evidence="1">
    <location>
        <begin position="20"/>
        <end position="31"/>
    </location>
</feature>
<proteinExistence type="predicted"/>
<reference evidence="3" key="1">
    <citation type="submission" date="2020-07" db="EMBL/GenBank/DDBJ databases">
        <authorList>
            <person name="Pettersson B.M.F."/>
            <person name="Behra P.R.K."/>
            <person name="Ramesh M."/>
            <person name="Das S."/>
            <person name="Dasgupta S."/>
            <person name="Kirsebom L.A."/>
        </authorList>
    </citation>
    <scope>NUCLEOTIDE SEQUENCE</scope>
    <source>
        <strain evidence="3">DSM 45406</strain>
    </source>
</reference>
<comment type="caution">
    <text evidence="3">The sequence shown here is derived from an EMBL/GenBank/DDBJ whole genome shotgun (WGS) entry which is preliminary data.</text>
</comment>
<evidence type="ECO:0000313" key="4">
    <source>
        <dbReference type="Proteomes" id="UP001140272"/>
    </source>
</evidence>
<evidence type="ECO:0000256" key="1">
    <source>
        <dbReference type="SAM" id="MobiDB-lite"/>
    </source>
</evidence>
<gene>
    <name evidence="3" type="ORF">H7H73_24955</name>
</gene>